<dbReference type="PANTHER" id="PTHR11766:SF0">
    <property type="entry name" value="TYROSINE--TRNA LIGASE, MITOCHONDRIAL"/>
    <property type="match status" value="1"/>
</dbReference>
<dbReference type="GO" id="GO:0005829">
    <property type="term" value="C:cytosol"/>
    <property type="evidence" value="ECO:0007669"/>
    <property type="project" value="TreeGrafter"/>
</dbReference>
<comment type="similarity">
    <text evidence="13">Belongs to the class-I aminoacyl-tRNA synthetase family.</text>
</comment>
<accession>A0A7S0LKU6</accession>
<dbReference type="EC" id="6.1.1.1" evidence="2 13"/>
<dbReference type="SUPFAM" id="SSF55174">
    <property type="entry name" value="Alpha-L RNA-binding motif"/>
    <property type="match status" value="1"/>
</dbReference>
<reference evidence="14" key="1">
    <citation type="submission" date="2021-01" db="EMBL/GenBank/DDBJ databases">
        <authorList>
            <person name="Corre E."/>
            <person name="Pelletier E."/>
            <person name="Niang G."/>
            <person name="Scheremetjew M."/>
            <person name="Finn R."/>
            <person name="Kale V."/>
            <person name="Holt S."/>
            <person name="Cochrane G."/>
            <person name="Meng A."/>
            <person name="Brown T."/>
            <person name="Cohen L."/>
        </authorList>
    </citation>
    <scope>NUCLEOTIDE SEQUENCE</scope>
    <source>
        <strain evidence="14">PLY182g</strain>
    </source>
</reference>
<evidence type="ECO:0000256" key="11">
    <source>
        <dbReference type="ARBA" id="ARBA00048248"/>
    </source>
</evidence>
<dbReference type="AlphaFoldDB" id="A0A7S0LKU6"/>
<evidence type="ECO:0000256" key="13">
    <source>
        <dbReference type="RuleBase" id="RU361234"/>
    </source>
</evidence>
<name>A0A7S0LKU6_9EUKA</name>
<dbReference type="PROSITE" id="PS50889">
    <property type="entry name" value="S4"/>
    <property type="match status" value="1"/>
</dbReference>
<dbReference type="PRINTS" id="PR01040">
    <property type="entry name" value="TRNASYNTHTYR"/>
</dbReference>
<dbReference type="InterPro" id="IPR002307">
    <property type="entry name" value="Tyr-tRNA-ligase"/>
</dbReference>
<dbReference type="GO" id="GO:0042802">
    <property type="term" value="F:identical protein binding"/>
    <property type="evidence" value="ECO:0007669"/>
    <property type="project" value="UniProtKB-ARBA"/>
</dbReference>
<keyword evidence="5 13" id="KW-0547">Nucleotide-binding</keyword>
<dbReference type="InterPro" id="IPR024088">
    <property type="entry name" value="Tyr-tRNA-ligase_bac-type"/>
</dbReference>
<evidence type="ECO:0000256" key="1">
    <source>
        <dbReference type="ARBA" id="ARBA00004496"/>
    </source>
</evidence>
<sequence length="474" mass="51478">MLARSTARISRSCALLPACSGALRPTAGAHSAVRRTTHIRASTAKPETAEAATLKSEFLQTLKWRGFIQQATDVEALDALLAEKTVVAYLGFDATASSLHVGSLLQIMLLRHFQRCGHKPLVLVGGGTTKVGDPSGKDASRQLLTQEAIDKNIDGISQVFSRFLTFGDGPTDAVLVNNDDWLSPLKYLEFLRDYGRHFTINRMLSFESVKQRLERESPLSFLEFNYMILQAYDFLELHRREGAVLQFGGSDQWGNIINGVELGRRVDGASLYGLTAPLLATADGKKMGKTASGAVWLNEELLSPFEYWQFWRNTADSDVGRFLRIFTELPQGEIEKLESLSGAAVNDAKVVLANEATRMLHGAECLEQIQQTAASLFGGGGAGGAGDTEALPRVKVSSSDLAEGVPLIDLFLRLELGKSKSEIRRLVTGGGAKLNDVKVEDAALLVTPETFAGREMGEIKLSAGKKKHGIVELV</sequence>
<dbReference type="Pfam" id="PF00579">
    <property type="entry name" value="tRNA-synt_1b"/>
    <property type="match status" value="1"/>
</dbReference>
<dbReference type="CDD" id="cd00805">
    <property type="entry name" value="TyrRS_core"/>
    <property type="match status" value="1"/>
</dbReference>
<dbReference type="Gene3D" id="3.40.50.620">
    <property type="entry name" value="HUPs"/>
    <property type="match status" value="1"/>
</dbReference>
<evidence type="ECO:0000256" key="9">
    <source>
        <dbReference type="ARBA" id="ARBA00023146"/>
    </source>
</evidence>
<evidence type="ECO:0000256" key="3">
    <source>
        <dbReference type="ARBA" id="ARBA00022490"/>
    </source>
</evidence>
<evidence type="ECO:0000256" key="10">
    <source>
        <dbReference type="ARBA" id="ARBA00033323"/>
    </source>
</evidence>
<gene>
    <name evidence="14" type="ORF">CPEL01642_LOCUS19055</name>
</gene>
<keyword evidence="4 13" id="KW-0436">Ligase</keyword>
<dbReference type="FunFam" id="1.10.240.10:FF:000001">
    <property type="entry name" value="Tyrosine--tRNA ligase"/>
    <property type="match status" value="1"/>
</dbReference>
<keyword evidence="8 13" id="KW-0648">Protein biosynthesis</keyword>
<dbReference type="HAMAP" id="MF_02006">
    <property type="entry name" value="Tyr_tRNA_synth_type1"/>
    <property type="match status" value="1"/>
</dbReference>
<evidence type="ECO:0000313" key="14">
    <source>
        <dbReference type="EMBL" id="CAD8615674.1"/>
    </source>
</evidence>
<comment type="subcellular location">
    <subcellularLocation>
        <location evidence="1">Cytoplasm</location>
    </subcellularLocation>
</comment>
<keyword evidence="6 13" id="KW-0067">ATP-binding</keyword>
<dbReference type="InterPro" id="IPR014729">
    <property type="entry name" value="Rossmann-like_a/b/a_fold"/>
</dbReference>
<dbReference type="GO" id="GO:0005524">
    <property type="term" value="F:ATP binding"/>
    <property type="evidence" value="ECO:0007669"/>
    <property type="project" value="UniProtKB-KW"/>
</dbReference>
<dbReference type="PANTHER" id="PTHR11766">
    <property type="entry name" value="TYROSYL-TRNA SYNTHETASE"/>
    <property type="match status" value="1"/>
</dbReference>
<evidence type="ECO:0000256" key="6">
    <source>
        <dbReference type="ARBA" id="ARBA00022840"/>
    </source>
</evidence>
<proteinExistence type="inferred from homology"/>
<dbReference type="SUPFAM" id="SSF52374">
    <property type="entry name" value="Nucleotidylyl transferase"/>
    <property type="match status" value="1"/>
</dbReference>
<dbReference type="Gene3D" id="3.10.290.10">
    <property type="entry name" value="RNA-binding S4 domain"/>
    <property type="match status" value="1"/>
</dbReference>
<evidence type="ECO:0000256" key="8">
    <source>
        <dbReference type="ARBA" id="ARBA00022917"/>
    </source>
</evidence>
<dbReference type="GO" id="GO:0004831">
    <property type="term" value="F:tyrosine-tRNA ligase activity"/>
    <property type="evidence" value="ECO:0007669"/>
    <property type="project" value="UniProtKB-EC"/>
</dbReference>
<keyword evidence="3" id="KW-0963">Cytoplasm</keyword>
<dbReference type="EMBL" id="HBEY01039891">
    <property type="protein sequence ID" value="CAD8615674.1"/>
    <property type="molecule type" value="Transcribed_RNA"/>
</dbReference>
<dbReference type="Gene3D" id="1.10.240.10">
    <property type="entry name" value="Tyrosyl-Transfer RNA Synthetase"/>
    <property type="match status" value="1"/>
</dbReference>
<dbReference type="GO" id="GO:0006437">
    <property type="term" value="P:tyrosyl-tRNA aminoacylation"/>
    <property type="evidence" value="ECO:0007669"/>
    <property type="project" value="InterPro"/>
</dbReference>
<protein>
    <recommendedName>
        <fullName evidence="2 13">Tyrosine--tRNA ligase</fullName>
        <ecNumber evidence="2 13">6.1.1.1</ecNumber>
    </recommendedName>
    <alternativeName>
        <fullName evidence="10 13">Tyrosyl-tRNA synthetase</fullName>
    </alternativeName>
</protein>
<dbReference type="InterPro" id="IPR002305">
    <property type="entry name" value="aa-tRNA-synth_Ic"/>
</dbReference>
<evidence type="ECO:0000256" key="2">
    <source>
        <dbReference type="ARBA" id="ARBA00013160"/>
    </source>
</evidence>
<dbReference type="NCBIfam" id="TIGR00234">
    <property type="entry name" value="tyrS"/>
    <property type="match status" value="1"/>
</dbReference>
<comment type="catalytic activity">
    <reaction evidence="11 13">
        <text>tRNA(Tyr) + L-tyrosine + ATP = L-tyrosyl-tRNA(Tyr) + AMP + diphosphate + H(+)</text>
        <dbReference type="Rhea" id="RHEA:10220"/>
        <dbReference type="Rhea" id="RHEA-COMP:9706"/>
        <dbReference type="Rhea" id="RHEA-COMP:9707"/>
        <dbReference type="ChEBI" id="CHEBI:15378"/>
        <dbReference type="ChEBI" id="CHEBI:30616"/>
        <dbReference type="ChEBI" id="CHEBI:33019"/>
        <dbReference type="ChEBI" id="CHEBI:58315"/>
        <dbReference type="ChEBI" id="CHEBI:78442"/>
        <dbReference type="ChEBI" id="CHEBI:78536"/>
        <dbReference type="ChEBI" id="CHEBI:456215"/>
        <dbReference type="EC" id="6.1.1.1"/>
    </reaction>
</comment>
<dbReference type="GO" id="GO:0003723">
    <property type="term" value="F:RNA binding"/>
    <property type="evidence" value="ECO:0007669"/>
    <property type="project" value="UniProtKB-KW"/>
</dbReference>
<evidence type="ECO:0000256" key="7">
    <source>
        <dbReference type="ARBA" id="ARBA00022884"/>
    </source>
</evidence>
<dbReference type="FunFam" id="3.40.50.620:FF:000008">
    <property type="entry name" value="Tyrosine--tRNA ligase"/>
    <property type="match status" value="1"/>
</dbReference>
<dbReference type="InterPro" id="IPR036986">
    <property type="entry name" value="S4_RNA-bd_sf"/>
</dbReference>
<keyword evidence="9 13" id="KW-0030">Aminoacyl-tRNA synthetase</keyword>
<evidence type="ECO:0000256" key="12">
    <source>
        <dbReference type="PROSITE-ProRule" id="PRU00182"/>
    </source>
</evidence>
<dbReference type="InterPro" id="IPR024107">
    <property type="entry name" value="Tyr-tRNA-ligase_bac_1"/>
</dbReference>
<evidence type="ECO:0000256" key="5">
    <source>
        <dbReference type="ARBA" id="ARBA00022741"/>
    </source>
</evidence>
<organism evidence="14">
    <name type="scientific">Coccolithus braarudii</name>
    <dbReference type="NCBI Taxonomy" id="221442"/>
    <lineage>
        <taxon>Eukaryota</taxon>
        <taxon>Haptista</taxon>
        <taxon>Haptophyta</taxon>
        <taxon>Prymnesiophyceae</taxon>
        <taxon>Coccolithales</taxon>
        <taxon>Coccolithaceae</taxon>
        <taxon>Coccolithus</taxon>
    </lineage>
</organism>
<keyword evidence="7 12" id="KW-0694">RNA-binding</keyword>
<evidence type="ECO:0000256" key="4">
    <source>
        <dbReference type="ARBA" id="ARBA00022598"/>
    </source>
</evidence>